<dbReference type="PIRSF" id="PIRSF000388">
    <property type="entry name" value="Pantoate_hydroxy_MeTrfase"/>
    <property type="match status" value="1"/>
</dbReference>
<comment type="function">
    <text evidence="6 7">Catalyzes the reversible reaction in which hydroxymethyl group from 5,10-methylenetetrahydrofolate is transferred onto alpha-ketoisovalerate to form ketopantoate.</text>
</comment>
<dbReference type="CDD" id="cd06557">
    <property type="entry name" value="KPHMT-like"/>
    <property type="match status" value="1"/>
</dbReference>
<feature type="binding site" evidence="7 10">
    <location>
        <position position="118"/>
    </location>
    <ligand>
        <name>Mg(2+)</name>
        <dbReference type="ChEBI" id="CHEBI:18420"/>
    </ligand>
</feature>
<keyword evidence="7 10" id="KW-0460">Magnesium</keyword>
<dbReference type="SUPFAM" id="SSF51621">
    <property type="entry name" value="Phosphoenolpyruvate/pyruvate domain"/>
    <property type="match status" value="1"/>
</dbReference>
<dbReference type="PANTHER" id="PTHR20881:SF0">
    <property type="entry name" value="3-METHYL-2-OXOBUTANOATE HYDROXYMETHYLTRANSFERASE"/>
    <property type="match status" value="1"/>
</dbReference>
<comment type="cofactor">
    <cofactor evidence="7 10">
        <name>Mg(2+)</name>
        <dbReference type="ChEBI" id="CHEBI:18420"/>
    </cofactor>
    <text evidence="7 10">Binds 1 Mg(2+) ion per subunit.</text>
</comment>
<evidence type="ECO:0000313" key="11">
    <source>
        <dbReference type="EMBL" id="QTA88522.1"/>
    </source>
</evidence>
<keyword evidence="7 10" id="KW-0479">Metal-binding</keyword>
<dbReference type="AlphaFoldDB" id="A0A975BMZ6"/>
<gene>
    <name evidence="7 11" type="primary">panB</name>
    <name evidence="11" type="ORF">dnm_045680</name>
</gene>
<dbReference type="InterPro" id="IPR040442">
    <property type="entry name" value="Pyrv_kinase-like_dom_sf"/>
</dbReference>
<evidence type="ECO:0000256" key="1">
    <source>
        <dbReference type="ARBA" id="ARBA00005033"/>
    </source>
</evidence>
<dbReference type="PANTHER" id="PTHR20881">
    <property type="entry name" value="3-METHYL-2-OXOBUTANOATE HYDROXYMETHYLTRANSFERASE"/>
    <property type="match status" value="1"/>
</dbReference>
<dbReference type="Gene3D" id="3.20.20.60">
    <property type="entry name" value="Phosphoenolpyruvate-binding domains"/>
    <property type="match status" value="1"/>
</dbReference>
<comment type="subcellular location">
    <subcellularLocation>
        <location evidence="7">Cytoplasm</location>
    </subcellularLocation>
</comment>
<dbReference type="Pfam" id="PF02548">
    <property type="entry name" value="Pantoate_transf"/>
    <property type="match status" value="1"/>
</dbReference>
<dbReference type="GO" id="GO:0015940">
    <property type="term" value="P:pantothenate biosynthetic process"/>
    <property type="evidence" value="ECO:0007669"/>
    <property type="project" value="UniProtKB-UniRule"/>
</dbReference>
<comment type="catalytic activity">
    <reaction evidence="7">
        <text>(6R)-5,10-methylene-5,6,7,8-tetrahydrofolate + 3-methyl-2-oxobutanoate + H2O = 2-dehydropantoate + (6S)-5,6,7,8-tetrahydrofolate</text>
        <dbReference type="Rhea" id="RHEA:11824"/>
        <dbReference type="ChEBI" id="CHEBI:11561"/>
        <dbReference type="ChEBI" id="CHEBI:11851"/>
        <dbReference type="ChEBI" id="CHEBI:15377"/>
        <dbReference type="ChEBI" id="CHEBI:15636"/>
        <dbReference type="ChEBI" id="CHEBI:57453"/>
        <dbReference type="EC" id="2.1.2.11"/>
    </reaction>
</comment>
<reference evidence="11" key="1">
    <citation type="journal article" date="2021" name="Microb. Physiol.">
        <title>Proteogenomic Insights into the Physiology of Marine, Sulfate-Reducing, Filamentous Desulfonema limicola and Desulfonema magnum.</title>
        <authorList>
            <person name="Schnaars V."/>
            <person name="Wohlbrand L."/>
            <person name="Scheve S."/>
            <person name="Hinrichs C."/>
            <person name="Reinhardt R."/>
            <person name="Rabus R."/>
        </authorList>
    </citation>
    <scope>NUCLEOTIDE SEQUENCE</scope>
    <source>
        <strain evidence="11">4be13</strain>
    </source>
</reference>
<dbReference type="KEGG" id="dmm:dnm_045680"/>
<evidence type="ECO:0000256" key="4">
    <source>
        <dbReference type="ARBA" id="ARBA00022655"/>
    </source>
</evidence>
<keyword evidence="4 7" id="KW-0566">Pantothenate biosynthesis</keyword>
<sequence length="284" mass="30132">MEQKKVTILDVMARKTVGPKITMLTSYDYPFALLVDQAGIDMILVGDSLGMAVLGYEDTVSVTMDEMIHHVKAVTGVAKNALVVGDMPFGSYNVSVEKAIENANRFMKEGRADCVKLEGGKTMVPVIEAIVKSGTPVQGHIGLTPQTASALGGFKVQGKSAGAAQALIDDAKALEAAGCFSIVLEAIPSPIAKMVTDAVSIPTIGIGAGADCDGQVLVIHDMVGLFDRFTPKFVKQYAKISDTISSALAEFKADVEKGTFPEEKHGFTMKADELEKLKEAMKSE</sequence>
<dbReference type="FunFam" id="3.20.20.60:FF:000003">
    <property type="entry name" value="3-methyl-2-oxobutanoate hydroxymethyltransferase"/>
    <property type="match status" value="1"/>
</dbReference>
<keyword evidence="7" id="KW-0963">Cytoplasm</keyword>
<dbReference type="EC" id="2.1.2.11" evidence="7"/>
<keyword evidence="12" id="KW-1185">Reference proteome</keyword>
<dbReference type="InterPro" id="IPR003700">
    <property type="entry name" value="Pantoate_hydroxy_MeTrfase"/>
</dbReference>
<comment type="similarity">
    <text evidence="2 7">Belongs to the PanB family.</text>
</comment>
<accession>A0A975BMZ6</accession>
<comment type="subunit">
    <text evidence="3 7">Homodecamer; pentamer of dimers.</text>
</comment>
<protein>
    <recommendedName>
        <fullName evidence="7">3-methyl-2-oxobutanoate hydroxymethyltransferase</fullName>
        <ecNumber evidence="7">2.1.2.11</ecNumber>
    </recommendedName>
    <alternativeName>
        <fullName evidence="7">Ketopantoate hydroxymethyltransferase</fullName>
        <shortName evidence="7">KPHMT</shortName>
    </alternativeName>
</protein>
<dbReference type="GO" id="GO:0000287">
    <property type="term" value="F:magnesium ion binding"/>
    <property type="evidence" value="ECO:0007669"/>
    <property type="project" value="TreeGrafter"/>
</dbReference>
<evidence type="ECO:0000256" key="5">
    <source>
        <dbReference type="ARBA" id="ARBA00022679"/>
    </source>
</evidence>
<organism evidence="11 12">
    <name type="scientific">Desulfonema magnum</name>
    <dbReference type="NCBI Taxonomy" id="45655"/>
    <lineage>
        <taxon>Bacteria</taxon>
        <taxon>Pseudomonadati</taxon>
        <taxon>Thermodesulfobacteriota</taxon>
        <taxon>Desulfobacteria</taxon>
        <taxon>Desulfobacterales</taxon>
        <taxon>Desulfococcaceae</taxon>
        <taxon>Desulfonema</taxon>
    </lineage>
</organism>
<feature type="binding site" evidence="7 10">
    <location>
        <position position="47"/>
    </location>
    <ligand>
        <name>Mg(2+)</name>
        <dbReference type="ChEBI" id="CHEBI:18420"/>
    </ligand>
</feature>
<dbReference type="GO" id="GO:0003864">
    <property type="term" value="F:3-methyl-2-oxobutanoate hydroxymethyltransferase activity"/>
    <property type="evidence" value="ECO:0007669"/>
    <property type="project" value="UniProtKB-UniRule"/>
</dbReference>
<comment type="pathway">
    <text evidence="1 7">Cofactor biosynthesis; (R)-pantothenate biosynthesis; (R)-pantoate from 3-methyl-2-oxobutanoate: step 1/2.</text>
</comment>
<feature type="binding site" evidence="7 9">
    <location>
        <begin position="47"/>
        <end position="48"/>
    </location>
    <ligand>
        <name>3-methyl-2-oxobutanoate</name>
        <dbReference type="ChEBI" id="CHEBI:11851"/>
    </ligand>
</feature>
<proteinExistence type="inferred from homology"/>
<evidence type="ECO:0000256" key="2">
    <source>
        <dbReference type="ARBA" id="ARBA00008676"/>
    </source>
</evidence>
<evidence type="ECO:0000256" key="8">
    <source>
        <dbReference type="PIRSR" id="PIRSR000388-1"/>
    </source>
</evidence>
<evidence type="ECO:0000256" key="10">
    <source>
        <dbReference type="PIRSR" id="PIRSR000388-3"/>
    </source>
</evidence>
<feature type="binding site" evidence="7 10">
    <location>
        <position position="86"/>
    </location>
    <ligand>
        <name>Mg(2+)</name>
        <dbReference type="ChEBI" id="CHEBI:18420"/>
    </ligand>
</feature>
<dbReference type="EMBL" id="CP061800">
    <property type="protein sequence ID" value="QTA88522.1"/>
    <property type="molecule type" value="Genomic_DNA"/>
</dbReference>
<dbReference type="GO" id="GO:0005737">
    <property type="term" value="C:cytoplasm"/>
    <property type="evidence" value="ECO:0007669"/>
    <property type="project" value="UniProtKB-SubCell"/>
</dbReference>
<dbReference type="NCBIfam" id="NF001452">
    <property type="entry name" value="PRK00311.1"/>
    <property type="match status" value="1"/>
</dbReference>
<dbReference type="NCBIfam" id="TIGR00222">
    <property type="entry name" value="panB"/>
    <property type="match status" value="1"/>
</dbReference>
<evidence type="ECO:0000256" key="6">
    <source>
        <dbReference type="ARBA" id="ARBA00056497"/>
    </source>
</evidence>
<keyword evidence="5 7" id="KW-0808">Transferase</keyword>
<dbReference type="Proteomes" id="UP000663722">
    <property type="component" value="Chromosome"/>
</dbReference>
<name>A0A975BMZ6_9BACT</name>
<evidence type="ECO:0000256" key="9">
    <source>
        <dbReference type="PIRSR" id="PIRSR000388-2"/>
    </source>
</evidence>
<evidence type="ECO:0000313" key="12">
    <source>
        <dbReference type="Proteomes" id="UP000663722"/>
    </source>
</evidence>
<dbReference type="HAMAP" id="MF_00156">
    <property type="entry name" value="PanB"/>
    <property type="match status" value="1"/>
</dbReference>
<dbReference type="InterPro" id="IPR015813">
    <property type="entry name" value="Pyrv/PenolPyrv_kinase-like_dom"/>
</dbReference>
<evidence type="ECO:0000256" key="7">
    <source>
        <dbReference type="HAMAP-Rule" id="MF_00156"/>
    </source>
</evidence>
<feature type="binding site" evidence="7 9">
    <location>
        <position position="86"/>
    </location>
    <ligand>
        <name>3-methyl-2-oxobutanoate</name>
        <dbReference type="ChEBI" id="CHEBI:11851"/>
    </ligand>
</feature>
<dbReference type="RefSeq" id="WP_207683245.1">
    <property type="nucleotide sequence ID" value="NZ_CP061800.1"/>
</dbReference>
<evidence type="ECO:0000256" key="3">
    <source>
        <dbReference type="ARBA" id="ARBA00011424"/>
    </source>
</evidence>
<feature type="active site" description="Proton acceptor" evidence="7 8">
    <location>
        <position position="185"/>
    </location>
</feature>
<feature type="binding site" evidence="7 9">
    <location>
        <position position="116"/>
    </location>
    <ligand>
        <name>3-methyl-2-oxobutanoate</name>
        <dbReference type="ChEBI" id="CHEBI:11851"/>
    </ligand>
</feature>